<gene>
    <name evidence="2" type="ORF">EYF80_038167</name>
</gene>
<proteinExistence type="predicted"/>
<organism evidence="2 3">
    <name type="scientific">Liparis tanakae</name>
    <name type="common">Tanaka's snailfish</name>
    <dbReference type="NCBI Taxonomy" id="230148"/>
    <lineage>
        <taxon>Eukaryota</taxon>
        <taxon>Metazoa</taxon>
        <taxon>Chordata</taxon>
        <taxon>Craniata</taxon>
        <taxon>Vertebrata</taxon>
        <taxon>Euteleostomi</taxon>
        <taxon>Actinopterygii</taxon>
        <taxon>Neopterygii</taxon>
        <taxon>Teleostei</taxon>
        <taxon>Neoteleostei</taxon>
        <taxon>Acanthomorphata</taxon>
        <taxon>Eupercaria</taxon>
        <taxon>Perciformes</taxon>
        <taxon>Cottioidei</taxon>
        <taxon>Cottales</taxon>
        <taxon>Liparidae</taxon>
        <taxon>Liparis</taxon>
    </lineage>
</organism>
<dbReference type="Proteomes" id="UP000314294">
    <property type="component" value="Unassembled WGS sequence"/>
</dbReference>
<sequence>MIQSFGLQGCGEESEGHWVNAQRPGRPIVRVLRVTRHPLKGPASVVNQRPSTAQPQTDKERASAVGLTVSSLGRAHCPQTPTPRRNAAYGEVSLEPPSGPQAISVLRGASGCWEKGFSMAARLTAPGFDVVNSAGGAGWQGGGQGSTGNGISGTALVKLKRASSCLFHTKRRLTPQLMSIDIDRQIGREMKASHGYAVGVGEASSSLSLELSEAAAQSQEPVGWIGWVEEARLNLARQP</sequence>
<evidence type="ECO:0000313" key="3">
    <source>
        <dbReference type="Proteomes" id="UP000314294"/>
    </source>
</evidence>
<feature type="compositionally biased region" description="Polar residues" evidence="1">
    <location>
        <begin position="45"/>
        <end position="56"/>
    </location>
</feature>
<evidence type="ECO:0000313" key="2">
    <source>
        <dbReference type="EMBL" id="TNN51651.1"/>
    </source>
</evidence>
<feature type="region of interest" description="Disordered" evidence="1">
    <location>
        <begin position="40"/>
        <end position="61"/>
    </location>
</feature>
<dbReference type="AlphaFoldDB" id="A0A4Z2GEL4"/>
<protein>
    <submittedName>
        <fullName evidence="2">Uncharacterized protein</fullName>
    </submittedName>
</protein>
<comment type="caution">
    <text evidence="2">The sequence shown here is derived from an EMBL/GenBank/DDBJ whole genome shotgun (WGS) entry which is preliminary data.</text>
</comment>
<evidence type="ECO:0000256" key="1">
    <source>
        <dbReference type="SAM" id="MobiDB-lite"/>
    </source>
</evidence>
<accession>A0A4Z2GEL4</accession>
<reference evidence="2 3" key="1">
    <citation type="submission" date="2019-03" db="EMBL/GenBank/DDBJ databases">
        <title>First draft genome of Liparis tanakae, snailfish: a comprehensive survey of snailfish specific genes.</title>
        <authorList>
            <person name="Kim W."/>
            <person name="Song I."/>
            <person name="Jeong J.-H."/>
            <person name="Kim D."/>
            <person name="Kim S."/>
            <person name="Ryu S."/>
            <person name="Song J.Y."/>
            <person name="Lee S.K."/>
        </authorList>
    </citation>
    <scope>NUCLEOTIDE SEQUENCE [LARGE SCALE GENOMIC DNA]</scope>
    <source>
        <tissue evidence="2">Muscle</tissue>
    </source>
</reference>
<dbReference type="EMBL" id="SRLO01000575">
    <property type="protein sequence ID" value="TNN51651.1"/>
    <property type="molecule type" value="Genomic_DNA"/>
</dbReference>
<name>A0A4Z2GEL4_9TELE</name>
<keyword evidence="3" id="KW-1185">Reference proteome</keyword>